<name>A0AA37UV25_9MYCO</name>
<sequence length="351" mass="36229">MCDKESEHTIMRTVVVDGPRNIRVETRPDPALSGPDAAIVEVTAAGICGSDLHFYEADFPMPDPIALGHEAVGTVVEVGPDVRTVKAGDQVMVSSVTGCGSCPGCATRDPVMCYAGFQIFGGGLLGGAQADLLAVPAADFQLLKMPEGISTEQALLLTDNLATGWAAAQRADIPFGGTVAVIGLGAVGLCSLRSAFFQGAATVFAVDRVDGRLDRAARWGATPVKAPALEAIMAATGGRGADAVIDAVATDSSLTDAINTVRPGGTVSVVGVHDMNPFPLNALGCLIRSTSLRFTTAPVQRTWPELVPLLQSGRLDVDGIFTTSLPLDEAAKGYATAESRSGDDVKVLLKP</sequence>
<gene>
    <name evidence="7" type="ORF">MmonteBS_33680</name>
    <name evidence="8" type="ORF">NJB18185_10240</name>
</gene>
<dbReference type="SUPFAM" id="SSF51735">
    <property type="entry name" value="NAD(P)-binding Rossmann-fold domains"/>
    <property type="match status" value="1"/>
</dbReference>
<keyword evidence="9" id="KW-1185">Reference proteome</keyword>
<dbReference type="AlphaFoldDB" id="A0AA37UV25"/>
<accession>A0AA37UV25</accession>
<evidence type="ECO:0000313" key="9">
    <source>
        <dbReference type="Proteomes" id="UP000245060"/>
    </source>
</evidence>
<dbReference type="GO" id="GO:0016491">
    <property type="term" value="F:oxidoreductase activity"/>
    <property type="evidence" value="ECO:0007669"/>
    <property type="project" value="UniProtKB-KW"/>
</dbReference>
<evidence type="ECO:0000256" key="2">
    <source>
        <dbReference type="ARBA" id="ARBA00022723"/>
    </source>
</evidence>
<reference evidence="8" key="4">
    <citation type="submission" date="2022-04" db="EMBL/GenBank/DDBJ databases">
        <authorList>
            <person name="Komine T."/>
            <person name="Fukano H."/>
            <person name="Wada S."/>
        </authorList>
    </citation>
    <scope>NUCLEOTIDE SEQUENCE</scope>
    <source>
        <strain evidence="8">NJB18185</strain>
    </source>
</reference>
<dbReference type="InterPro" id="IPR002328">
    <property type="entry name" value="ADH_Zn_CS"/>
</dbReference>
<dbReference type="Proteomes" id="UP000245060">
    <property type="component" value="Unassembled WGS sequence"/>
</dbReference>
<dbReference type="PROSITE" id="PS00059">
    <property type="entry name" value="ADH_ZINC"/>
    <property type="match status" value="1"/>
</dbReference>
<dbReference type="PANTHER" id="PTHR42813:SF2">
    <property type="entry name" value="DEHYDROGENASE, ZINC-CONTAINING, PUTATIVE (AFU_ORTHOLOGUE AFUA_2G02810)-RELATED"/>
    <property type="match status" value="1"/>
</dbReference>
<evidence type="ECO:0000256" key="4">
    <source>
        <dbReference type="ARBA" id="ARBA00023002"/>
    </source>
</evidence>
<dbReference type="PANTHER" id="PTHR42813">
    <property type="entry name" value="ZINC-TYPE ALCOHOL DEHYDROGENASE-LIKE"/>
    <property type="match status" value="1"/>
</dbReference>
<keyword evidence="3 5" id="KW-0862">Zinc</keyword>
<dbReference type="SMART" id="SM00829">
    <property type="entry name" value="PKS_ER"/>
    <property type="match status" value="1"/>
</dbReference>
<evidence type="ECO:0000313" key="10">
    <source>
        <dbReference type="Proteomes" id="UP001139505"/>
    </source>
</evidence>
<dbReference type="EMBL" id="BFCH01000018">
    <property type="protein sequence ID" value="GBG38996.1"/>
    <property type="molecule type" value="Genomic_DNA"/>
</dbReference>
<dbReference type="GO" id="GO:0008270">
    <property type="term" value="F:zinc ion binding"/>
    <property type="evidence" value="ECO:0007669"/>
    <property type="project" value="InterPro"/>
</dbReference>
<reference evidence="9" key="2">
    <citation type="submission" date="2018-04" db="EMBL/GenBank/DDBJ databases">
        <title>Draft genome sequence of Mycobacterium montefiorense isolated from Japanese black salamander.</title>
        <authorList>
            <person name="Fukano H."/>
            <person name="Yoshida M."/>
            <person name="Shimizu A."/>
            <person name="Iwao H."/>
            <person name="Kurata O."/>
            <person name="Katayama Y."/>
            <person name="Omatsu T."/>
            <person name="Mizutani T."/>
            <person name="Wada S."/>
            <person name="Hoshino Y."/>
        </authorList>
    </citation>
    <scope>NUCLEOTIDE SEQUENCE [LARGE SCALE GENOMIC DNA]</scope>
    <source>
        <strain evidence="9">BS</strain>
    </source>
</reference>
<dbReference type="InterPro" id="IPR020843">
    <property type="entry name" value="ER"/>
</dbReference>
<dbReference type="InterPro" id="IPR013149">
    <property type="entry name" value="ADH-like_C"/>
</dbReference>
<evidence type="ECO:0000256" key="5">
    <source>
        <dbReference type="RuleBase" id="RU361277"/>
    </source>
</evidence>
<evidence type="ECO:0000313" key="8">
    <source>
        <dbReference type="EMBL" id="GKU71248.1"/>
    </source>
</evidence>
<dbReference type="Gene3D" id="3.90.180.10">
    <property type="entry name" value="Medium-chain alcohol dehydrogenases, catalytic domain"/>
    <property type="match status" value="1"/>
</dbReference>
<dbReference type="Pfam" id="PF08240">
    <property type="entry name" value="ADH_N"/>
    <property type="match status" value="1"/>
</dbReference>
<dbReference type="Pfam" id="PF00107">
    <property type="entry name" value="ADH_zinc_N"/>
    <property type="match status" value="1"/>
</dbReference>
<dbReference type="Proteomes" id="UP001139505">
    <property type="component" value="Unassembled WGS sequence"/>
</dbReference>
<comment type="caution">
    <text evidence="8">The sequence shown here is derived from an EMBL/GenBank/DDBJ whole genome shotgun (WGS) entry which is preliminary data.</text>
</comment>
<evidence type="ECO:0000256" key="3">
    <source>
        <dbReference type="ARBA" id="ARBA00022833"/>
    </source>
</evidence>
<reference evidence="7" key="1">
    <citation type="journal article" date="2018" name="Genome Announc.">
        <title>Draft Genome Sequence of Mycobacterium montefiorense Isolated from Japanese Black Salamander (Hynobius nigrescens).</title>
        <authorList>
            <person name="Fukano H."/>
            <person name="Yoshida M."/>
            <person name="Shimizu A."/>
            <person name="Iwao H."/>
            <person name="Katayama Y."/>
            <person name="Omatsu T."/>
            <person name="Mizutani T."/>
            <person name="Kurata O."/>
            <person name="Wada S."/>
            <person name="Hoshino Y."/>
        </authorList>
    </citation>
    <scope>NUCLEOTIDE SEQUENCE</scope>
    <source>
        <strain evidence="7">BS</strain>
    </source>
</reference>
<dbReference type="InterPro" id="IPR013154">
    <property type="entry name" value="ADH-like_N"/>
</dbReference>
<feature type="domain" description="Enoyl reductase (ER)" evidence="6">
    <location>
        <begin position="18"/>
        <end position="349"/>
    </location>
</feature>
<organism evidence="8 10">
    <name type="scientific">Mycobacterium montefiorense</name>
    <dbReference type="NCBI Taxonomy" id="154654"/>
    <lineage>
        <taxon>Bacteria</taxon>
        <taxon>Bacillati</taxon>
        <taxon>Actinomycetota</taxon>
        <taxon>Actinomycetes</taxon>
        <taxon>Mycobacteriales</taxon>
        <taxon>Mycobacteriaceae</taxon>
        <taxon>Mycobacterium</taxon>
        <taxon>Mycobacterium simiae complex</taxon>
    </lineage>
</organism>
<dbReference type="InterPro" id="IPR011032">
    <property type="entry name" value="GroES-like_sf"/>
</dbReference>
<dbReference type="EMBL" id="BQYH01000005">
    <property type="protein sequence ID" value="GKU71248.1"/>
    <property type="molecule type" value="Genomic_DNA"/>
</dbReference>
<keyword evidence="4" id="KW-0560">Oxidoreductase</keyword>
<dbReference type="SUPFAM" id="SSF50129">
    <property type="entry name" value="GroES-like"/>
    <property type="match status" value="1"/>
</dbReference>
<evidence type="ECO:0000259" key="6">
    <source>
        <dbReference type="SMART" id="SM00829"/>
    </source>
</evidence>
<comment type="similarity">
    <text evidence="5">Belongs to the zinc-containing alcohol dehydrogenase family.</text>
</comment>
<keyword evidence="2 5" id="KW-0479">Metal-binding</keyword>
<dbReference type="InterPro" id="IPR036291">
    <property type="entry name" value="NAD(P)-bd_dom_sf"/>
</dbReference>
<protein>
    <submittedName>
        <fullName evidence="8">Zinc-binding alcohol dehydrogenase</fullName>
    </submittedName>
</protein>
<evidence type="ECO:0000313" key="7">
    <source>
        <dbReference type="EMBL" id="GBG38996.1"/>
    </source>
</evidence>
<reference evidence="8" key="3">
    <citation type="journal article" date="2022" name="Microbiol. Resour. Announc.">
        <title>Draft Genome Sequences of Eight Mycobacterium montefiorense Strains Isolated from Salamanders in Captivity.</title>
        <authorList>
            <person name="Komine T."/>
            <person name="Ihara H."/>
            <person name="Fukano H."/>
            <person name="Hoshino Y."/>
            <person name="Kurata O."/>
            <person name="Wada S."/>
        </authorList>
    </citation>
    <scope>NUCLEOTIDE SEQUENCE</scope>
    <source>
        <strain evidence="8">NJB18185</strain>
    </source>
</reference>
<proteinExistence type="inferred from homology"/>
<dbReference type="Gene3D" id="3.40.50.720">
    <property type="entry name" value="NAD(P)-binding Rossmann-like Domain"/>
    <property type="match status" value="1"/>
</dbReference>
<comment type="cofactor">
    <cofactor evidence="1 5">
        <name>Zn(2+)</name>
        <dbReference type="ChEBI" id="CHEBI:29105"/>
    </cofactor>
</comment>
<evidence type="ECO:0000256" key="1">
    <source>
        <dbReference type="ARBA" id="ARBA00001947"/>
    </source>
</evidence>